<dbReference type="Proteomes" id="UP001186944">
    <property type="component" value="Unassembled WGS sequence"/>
</dbReference>
<feature type="non-terminal residue" evidence="1">
    <location>
        <position position="1"/>
    </location>
</feature>
<proteinExistence type="predicted"/>
<dbReference type="InterPro" id="IPR036770">
    <property type="entry name" value="Ankyrin_rpt-contain_sf"/>
</dbReference>
<protein>
    <submittedName>
        <fullName evidence="1">Uncharacterized protein</fullName>
    </submittedName>
</protein>
<evidence type="ECO:0000313" key="1">
    <source>
        <dbReference type="EMBL" id="KAK3098373.1"/>
    </source>
</evidence>
<dbReference type="Gene3D" id="1.25.40.20">
    <property type="entry name" value="Ankyrin repeat-containing domain"/>
    <property type="match status" value="1"/>
</dbReference>
<dbReference type="PANTHER" id="PTHR24118:SF99">
    <property type="entry name" value="POTE ANKYRIN DOMAIN FAMILY MEMBER 3C-RELATED"/>
    <property type="match status" value="1"/>
</dbReference>
<sequence length="316" mass="36327">HQCCLEKAAYKDNSTLVIFLLEKGSTIPHVRWNGWDFLHTAAKNNEVQLCSPDFIKTLSSVKDFSRRKSNSSLRRQSTSGTYNVLRDKASDVEEFEKLAHIIHQCGDDKLQILFHFIQYLRVTTEVLMTFKSYLDLSVEEYQKAIIFCIIENSPFAKETMDILLGEPWNFNPNTKNKHGRTALTVEVMKSFPQKGLVQLLLRKGANPFDIDTMSKTFLHYLLASNATDEIVSDILRIVQSLNIKLPLKQIDETGVTPLSIALTKTANEKEISQQRLQTLKVISSFKLEQHFLCEPACLPYHIIVVTEFWKRKKRCT</sequence>
<gene>
    <name evidence="1" type="ORF">FSP39_018915</name>
</gene>
<accession>A0AA88YFQ2</accession>
<reference evidence="1" key="1">
    <citation type="submission" date="2019-08" db="EMBL/GenBank/DDBJ databases">
        <title>The improved chromosome-level genome for the pearl oyster Pinctada fucata martensii using PacBio sequencing and Hi-C.</title>
        <authorList>
            <person name="Zheng Z."/>
        </authorList>
    </citation>
    <scope>NUCLEOTIDE SEQUENCE</scope>
    <source>
        <strain evidence="1">ZZ-2019</strain>
        <tissue evidence="1">Adductor muscle</tissue>
    </source>
</reference>
<keyword evidence="2" id="KW-1185">Reference proteome</keyword>
<dbReference type="PANTHER" id="PTHR24118">
    <property type="entry name" value="POTE ANKYRIN DOMAIN"/>
    <property type="match status" value="1"/>
</dbReference>
<dbReference type="EMBL" id="VSWD01000007">
    <property type="protein sequence ID" value="KAK3098373.1"/>
    <property type="molecule type" value="Genomic_DNA"/>
</dbReference>
<dbReference type="SUPFAM" id="SSF48403">
    <property type="entry name" value="Ankyrin repeat"/>
    <property type="match status" value="1"/>
</dbReference>
<dbReference type="AlphaFoldDB" id="A0AA88YFQ2"/>
<evidence type="ECO:0000313" key="2">
    <source>
        <dbReference type="Proteomes" id="UP001186944"/>
    </source>
</evidence>
<organism evidence="1 2">
    <name type="scientific">Pinctada imbricata</name>
    <name type="common">Atlantic pearl-oyster</name>
    <name type="synonym">Pinctada martensii</name>
    <dbReference type="NCBI Taxonomy" id="66713"/>
    <lineage>
        <taxon>Eukaryota</taxon>
        <taxon>Metazoa</taxon>
        <taxon>Spiralia</taxon>
        <taxon>Lophotrochozoa</taxon>
        <taxon>Mollusca</taxon>
        <taxon>Bivalvia</taxon>
        <taxon>Autobranchia</taxon>
        <taxon>Pteriomorphia</taxon>
        <taxon>Pterioida</taxon>
        <taxon>Pterioidea</taxon>
        <taxon>Pteriidae</taxon>
        <taxon>Pinctada</taxon>
    </lineage>
</organism>
<comment type="caution">
    <text evidence="1">The sequence shown here is derived from an EMBL/GenBank/DDBJ whole genome shotgun (WGS) entry which is preliminary data.</text>
</comment>
<name>A0AA88YFQ2_PINIB</name>